<evidence type="ECO:0000256" key="4">
    <source>
        <dbReference type="ARBA" id="ARBA00023157"/>
    </source>
</evidence>
<evidence type="ECO:0000313" key="8">
    <source>
        <dbReference type="Proteomes" id="UP000694419"/>
    </source>
</evidence>
<evidence type="ECO:0000256" key="3">
    <source>
        <dbReference type="ARBA" id="ARBA00022825"/>
    </source>
</evidence>
<organism evidence="7 8">
    <name type="scientific">Calidris pygmaea</name>
    <name type="common">Spoon-billed sandpiper</name>
    <dbReference type="NCBI Taxonomy" id="425635"/>
    <lineage>
        <taxon>Eukaryota</taxon>
        <taxon>Metazoa</taxon>
        <taxon>Chordata</taxon>
        <taxon>Craniata</taxon>
        <taxon>Vertebrata</taxon>
        <taxon>Euteleostomi</taxon>
        <taxon>Archelosauria</taxon>
        <taxon>Archosauria</taxon>
        <taxon>Dinosauria</taxon>
        <taxon>Saurischia</taxon>
        <taxon>Theropoda</taxon>
        <taxon>Coelurosauria</taxon>
        <taxon>Aves</taxon>
        <taxon>Neognathae</taxon>
        <taxon>Neoaves</taxon>
        <taxon>Charadriiformes</taxon>
        <taxon>Scolopacidae</taxon>
        <taxon>Calidris</taxon>
    </lineage>
</organism>
<keyword evidence="3 5" id="KW-0720">Serine protease</keyword>
<dbReference type="PRINTS" id="PR00722">
    <property type="entry name" value="CHYMOTRYPSIN"/>
</dbReference>
<dbReference type="PANTHER" id="PTHR24252:SF21">
    <property type="entry name" value="TRANSMEMBRANE SERINE PROTEASE 12"/>
    <property type="match status" value="1"/>
</dbReference>
<dbReference type="AlphaFoldDB" id="A0A8C3PU85"/>
<name>A0A8C3PU85_9CHAR</name>
<dbReference type="GO" id="GO:0004252">
    <property type="term" value="F:serine-type endopeptidase activity"/>
    <property type="evidence" value="ECO:0007669"/>
    <property type="project" value="InterPro"/>
</dbReference>
<dbReference type="PROSITE" id="PS00135">
    <property type="entry name" value="TRYPSIN_SER"/>
    <property type="match status" value="1"/>
</dbReference>
<dbReference type="PANTHER" id="PTHR24252">
    <property type="entry name" value="ACROSIN-RELATED"/>
    <property type="match status" value="1"/>
</dbReference>
<dbReference type="Ensembl" id="ENSCPGT00000030162.1">
    <property type="protein sequence ID" value="ENSCPGP00000027628.1"/>
    <property type="gene ID" value="ENSCPGG00000019050.1"/>
</dbReference>
<sequence>MADKPFGEDIFPNIHPKPPLVQLETVSSCPIACSLGEETNLPLLQPPFRPPSPPPNTLHPSLRSLCPMTSLICPSQSPHWYPVPLPFSGLPECSLHVPTDLKSSRPCPGLPGAGRLSQPLSDAIPGSRIVGGQDAVVGSWPWAVSLQLRRPGNNFAHVCGGVLVNENSVLTAGHCVTGREYVFMLIKLSRHTVKRKIRSITVHPEFKRETFENDIALFALGYAVRYSGHIQPICLPPAELPPGLENGTECFISGWGRTSEQGTPSRAPVLREAQVEIIPYSTCNGSESYGGLVNRNMICAGSRFGEVDACQGDSGGPLACYHAGTNKYYLMGISSFGLGCGRPAYPGIYVRLTQYRAWITSELLSSTAGNPVSIPLTVCLTLAGMVLV</sequence>
<evidence type="ECO:0000313" key="7">
    <source>
        <dbReference type="Ensembl" id="ENSCPGP00000027628.1"/>
    </source>
</evidence>
<reference evidence="7" key="2">
    <citation type="submission" date="2025-09" db="UniProtKB">
        <authorList>
            <consortium name="Ensembl"/>
        </authorList>
    </citation>
    <scope>IDENTIFICATION</scope>
</reference>
<evidence type="ECO:0000256" key="5">
    <source>
        <dbReference type="RuleBase" id="RU363034"/>
    </source>
</evidence>
<dbReference type="GO" id="GO:0006508">
    <property type="term" value="P:proteolysis"/>
    <property type="evidence" value="ECO:0007669"/>
    <property type="project" value="UniProtKB-KW"/>
</dbReference>
<dbReference type="PROSITE" id="PS50240">
    <property type="entry name" value="TRYPSIN_DOM"/>
    <property type="match status" value="1"/>
</dbReference>
<dbReference type="CDD" id="cd00190">
    <property type="entry name" value="Tryp_SPc"/>
    <property type="match status" value="1"/>
</dbReference>
<protein>
    <recommendedName>
        <fullName evidence="6">Peptidase S1 domain-containing protein</fullName>
    </recommendedName>
</protein>
<dbReference type="InterPro" id="IPR001254">
    <property type="entry name" value="Trypsin_dom"/>
</dbReference>
<feature type="domain" description="Peptidase S1" evidence="6">
    <location>
        <begin position="129"/>
        <end position="364"/>
    </location>
</feature>
<proteinExistence type="predicted"/>
<dbReference type="InterPro" id="IPR018114">
    <property type="entry name" value="TRYPSIN_HIS"/>
</dbReference>
<reference evidence="7" key="1">
    <citation type="submission" date="2025-08" db="UniProtKB">
        <authorList>
            <consortium name="Ensembl"/>
        </authorList>
    </citation>
    <scope>IDENTIFICATION</scope>
</reference>
<keyword evidence="8" id="KW-1185">Reference proteome</keyword>
<dbReference type="InterPro" id="IPR043504">
    <property type="entry name" value="Peptidase_S1_PA_chymotrypsin"/>
</dbReference>
<dbReference type="Proteomes" id="UP000694419">
    <property type="component" value="Unplaced"/>
</dbReference>
<dbReference type="Pfam" id="PF00089">
    <property type="entry name" value="Trypsin"/>
    <property type="match status" value="1"/>
</dbReference>
<dbReference type="InterPro" id="IPR001314">
    <property type="entry name" value="Peptidase_S1A"/>
</dbReference>
<evidence type="ECO:0000256" key="1">
    <source>
        <dbReference type="ARBA" id="ARBA00022670"/>
    </source>
</evidence>
<dbReference type="Gene3D" id="2.40.10.10">
    <property type="entry name" value="Trypsin-like serine proteases"/>
    <property type="match status" value="2"/>
</dbReference>
<dbReference type="SMART" id="SM00020">
    <property type="entry name" value="Tryp_SPc"/>
    <property type="match status" value="1"/>
</dbReference>
<keyword evidence="2 5" id="KW-0378">Hydrolase</keyword>
<accession>A0A8C3PU85</accession>
<dbReference type="FunFam" id="2.40.10.10:FF:000006">
    <property type="entry name" value="Serine proteinase stubble"/>
    <property type="match status" value="1"/>
</dbReference>
<evidence type="ECO:0000259" key="6">
    <source>
        <dbReference type="PROSITE" id="PS50240"/>
    </source>
</evidence>
<keyword evidence="1 5" id="KW-0645">Protease</keyword>
<dbReference type="InterPro" id="IPR033116">
    <property type="entry name" value="TRYPSIN_SER"/>
</dbReference>
<dbReference type="PROSITE" id="PS00134">
    <property type="entry name" value="TRYPSIN_HIS"/>
    <property type="match status" value="1"/>
</dbReference>
<evidence type="ECO:0000256" key="2">
    <source>
        <dbReference type="ARBA" id="ARBA00022801"/>
    </source>
</evidence>
<keyword evidence="4" id="KW-1015">Disulfide bond</keyword>
<dbReference type="SUPFAM" id="SSF50494">
    <property type="entry name" value="Trypsin-like serine proteases"/>
    <property type="match status" value="1"/>
</dbReference>
<dbReference type="InterPro" id="IPR009003">
    <property type="entry name" value="Peptidase_S1_PA"/>
</dbReference>